<comment type="caution">
    <text evidence="2">The sequence shown here is derived from an EMBL/GenBank/DDBJ whole genome shotgun (WGS) entry which is preliminary data.</text>
</comment>
<feature type="compositionally biased region" description="Polar residues" evidence="1">
    <location>
        <begin position="80"/>
        <end position="92"/>
    </location>
</feature>
<keyword evidence="3" id="KW-1185">Reference proteome</keyword>
<accession>A0ABN9RKY2</accession>
<gene>
    <name evidence="2" type="ORF">PCOR1329_LOCUS21710</name>
</gene>
<protein>
    <submittedName>
        <fullName evidence="2">Uncharacterized protein</fullName>
    </submittedName>
</protein>
<evidence type="ECO:0000313" key="3">
    <source>
        <dbReference type="Proteomes" id="UP001189429"/>
    </source>
</evidence>
<organism evidence="2 3">
    <name type="scientific">Prorocentrum cordatum</name>
    <dbReference type="NCBI Taxonomy" id="2364126"/>
    <lineage>
        <taxon>Eukaryota</taxon>
        <taxon>Sar</taxon>
        <taxon>Alveolata</taxon>
        <taxon>Dinophyceae</taxon>
        <taxon>Prorocentrales</taxon>
        <taxon>Prorocentraceae</taxon>
        <taxon>Prorocentrum</taxon>
    </lineage>
</organism>
<evidence type="ECO:0000256" key="1">
    <source>
        <dbReference type="SAM" id="MobiDB-lite"/>
    </source>
</evidence>
<evidence type="ECO:0000313" key="2">
    <source>
        <dbReference type="EMBL" id="CAK0819810.1"/>
    </source>
</evidence>
<reference evidence="2" key="1">
    <citation type="submission" date="2023-10" db="EMBL/GenBank/DDBJ databases">
        <authorList>
            <person name="Chen Y."/>
            <person name="Shah S."/>
            <person name="Dougan E. K."/>
            <person name="Thang M."/>
            <person name="Chan C."/>
        </authorList>
    </citation>
    <scope>NUCLEOTIDE SEQUENCE [LARGE SCALE GENOMIC DNA]</scope>
</reference>
<dbReference type="Proteomes" id="UP001189429">
    <property type="component" value="Unassembled WGS sequence"/>
</dbReference>
<sequence length="105" mass="10945">MLVVKNCFLEVVDGMSGLRRSRSDSDARISAVGCPARVDGRISHARGHEPLSALVSVAADGRRAGVVFIDGGQYRNSGCSNLVPGSSHSASRSPGRGQESELVGH</sequence>
<dbReference type="EMBL" id="CAUYUJ010007176">
    <property type="protein sequence ID" value="CAK0819810.1"/>
    <property type="molecule type" value="Genomic_DNA"/>
</dbReference>
<name>A0ABN9RKY2_9DINO</name>
<feature type="region of interest" description="Disordered" evidence="1">
    <location>
        <begin position="80"/>
        <end position="105"/>
    </location>
</feature>
<proteinExistence type="predicted"/>